<gene>
    <name evidence="2" type="ORF">g.45693</name>
</gene>
<feature type="region of interest" description="Disordered" evidence="1">
    <location>
        <begin position="44"/>
        <end position="101"/>
    </location>
</feature>
<sequence>MLTFAIVKCYTNLKHDVSKAGICFLPQVKNNYNILKDMLVSKRTHNQKHSTGHAEVSRHNKKLRVKPTTSNLTKHRSKKHKRQRKIPNRDCHRTPPVTNVN</sequence>
<protein>
    <submittedName>
        <fullName evidence="2">Uncharacterized protein</fullName>
    </submittedName>
</protein>
<accession>A0A1B6M3M0</accession>
<dbReference type="EMBL" id="GEBQ01009487">
    <property type="protein sequence ID" value="JAT30490.1"/>
    <property type="molecule type" value="Transcribed_RNA"/>
</dbReference>
<evidence type="ECO:0000313" key="2">
    <source>
        <dbReference type="EMBL" id="JAT30490.1"/>
    </source>
</evidence>
<dbReference type="AlphaFoldDB" id="A0A1B6M3M0"/>
<proteinExistence type="predicted"/>
<reference evidence="2" key="1">
    <citation type="submission" date="2015-11" db="EMBL/GenBank/DDBJ databases">
        <title>De novo transcriptome assembly of four potential Pierce s Disease insect vectors from Arizona vineyards.</title>
        <authorList>
            <person name="Tassone E.E."/>
        </authorList>
    </citation>
    <scope>NUCLEOTIDE SEQUENCE</scope>
</reference>
<feature type="compositionally biased region" description="Basic residues" evidence="1">
    <location>
        <begin position="73"/>
        <end position="86"/>
    </location>
</feature>
<organism evidence="2">
    <name type="scientific">Graphocephala atropunctata</name>
    <dbReference type="NCBI Taxonomy" id="36148"/>
    <lineage>
        <taxon>Eukaryota</taxon>
        <taxon>Metazoa</taxon>
        <taxon>Ecdysozoa</taxon>
        <taxon>Arthropoda</taxon>
        <taxon>Hexapoda</taxon>
        <taxon>Insecta</taxon>
        <taxon>Pterygota</taxon>
        <taxon>Neoptera</taxon>
        <taxon>Paraneoptera</taxon>
        <taxon>Hemiptera</taxon>
        <taxon>Auchenorrhyncha</taxon>
        <taxon>Membracoidea</taxon>
        <taxon>Cicadellidae</taxon>
        <taxon>Cicadellinae</taxon>
        <taxon>Cicadellini</taxon>
        <taxon>Graphocephala</taxon>
    </lineage>
</organism>
<evidence type="ECO:0000256" key="1">
    <source>
        <dbReference type="SAM" id="MobiDB-lite"/>
    </source>
</evidence>
<name>A0A1B6M3M0_9HEMI</name>